<keyword evidence="1" id="KW-0732">Signal</keyword>
<reference evidence="2" key="3">
    <citation type="submission" date="2025-09" db="UniProtKB">
        <authorList>
            <consortium name="Ensembl"/>
        </authorList>
    </citation>
    <scope>IDENTIFICATION</scope>
</reference>
<dbReference type="InParanoid" id="A0A667YPL0"/>
<evidence type="ECO:0000256" key="1">
    <source>
        <dbReference type="SAM" id="SignalP"/>
    </source>
</evidence>
<proteinExistence type="predicted"/>
<reference evidence="2" key="2">
    <citation type="submission" date="2025-08" db="UniProtKB">
        <authorList>
            <consortium name="Ensembl"/>
        </authorList>
    </citation>
    <scope>IDENTIFICATION</scope>
</reference>
<keyword evidence="3" id="KW-1185">Reference proteome</keyword>
<evidence type="ECO:0000313" key="3">
    <source>
        <dbReference type="Proteomes" id="UP000472263"/>
    </source>
</evidence>
<organism evidence="2 3">
    <name type="scientific">Myripristis murdjan</name>
    <name type="common">pinecone soldierfish</name>
    <dbReference type="NCBI Taxonomy" id="586833"/>
    <lineage>
        <taxon>Eukaryota</taxon>
        <taxon>Metazoa</taxon>
        <taxon>Chordata</taxon>
        <taxon>Craniata</taxon>
        <taxon>Vertebrata</taxon>
        <taxon>Euteleostomi</taxon>
        <taxon>Actinopterygii</taxon>
        <taxon>Neopterygii</taxon>
        <taxon>Teleostei</taxon>
        <taxon>Neoteleostei</taxon>
        <taxon>Acanthomorphata</taxon>
        <taxon>Holocentriformes</taxon>
        <taxon>Holocentridae</taxon>
        <taxon>Myripristis</taxon>
    </lineage>
</organism>
<dbReference type="Proteomes" id="UP000472263">
    <property type="component" value="Chromosome 13"/>
</dbReference>
<protein>
    <submittedName>
        <fullName evidence="2">Uncharacterized protein</fullName>
    </submittedName>
</protein>
<sequence>MLITMLTAMYVMVKVVETIGARLGRQDDEPLPYVVSQPLPWQVHSVSHSRKNSKADEVSHPMFPVLFTIRRMSSNGERALTVNSSADKLDSACEHLSLVTCLVTAYQERRKNGTTR</sequence>
<name>A0A667YPL0_9TELE</name>
<dbReference type="AlphaFoldDB" id="A0A667YPL0"/>
<accession>A0A667YPL0</accession>
<feature type="signal peptide" evidence="1">
    <location>
        <begin position="1"/>
        <end position="18"/>
    </location>
</feature>
<dbReference type="Ensembl" id="ENSMMDT00005023595.1">
    <property type="protein sequence ID" value="ENSMMDP00005023091.1"/>
    <property type="gene ID" value="ENSMMDG00005011156.1"/>
</dbReference>
<dbReference type="GeneTree" id="ENSGT00980000202353"/>
<evidence type="ECO:0000313" key="2">
    <source>
        <dbReference type="Ensembl" id="ENSMMDP00005023091.1"/>
    </source>
</evidence>
<reference evidence="2" key="1">
    <citation type="submission" date="2019-06" db="EMBL/GenBank/DDBJ databases">
        <authorList>
            <consortium name="Wellcome Sanger Institute Data Sharing"/>
        </authorList>
    </citation>
    <scope>NUCLEOTIDE SEQUENCE [LARGE SCALE GENOMIC DNA]</scope>
</reference>
<feature type="chain" id="PRO_5025520209" evidence="1">
    <location>
        <begin position="19"/>
        <end position="116"/>
    </location>
</feature>